<comment type="caution">
    <text evidence="4">The sequence shown here is derived from an EMBL/GenBank/DDBJ whole genome shotgun (WGS) entry which is preliminary data.</text>
</comment>
<proteinExistence type="predicted"/>
<evidence type="ECO:0000313" key="3">
    <source>
        <dbReference type="EMBL" id="MWV70564.1"/>
    </source>
</evidence>
<reference evidence="4 5" key="2">
    <citation type="journal article" date="2016" name="Infect. Immun.">
        <title>Helicobacter saguini, a Novel Helicobacter Isolated from Cotton-Top Tamarins with Ulcerative Colitis, Has Proinflammatory Properties and Induces Typhlocolitis and Dysplasia in Gnotobiotic IL-10-/- Mice.</title>
        <authorList>
            <person name="Shen Z."/>
            <person name="Mannion A."/>
            <person name="Whary M.T."/>
            <person name="Muthupalani S."/>
            <person name="Sheh A."/>
            <person name="Feng Y."/>
            <person name="Gong G."/>
            <person name="Vandamme P."/>
            <person name="Holcombe H.R."/>
            <person name="Paster B.J."/>
            <person name="Fox J.G."/>
        </authorList>
    </citation>
    <scope>NUCLEOTIDE SEQUENCE [LARGE SCALE GENOMIC DNA]</scope>
    <source>
        <strain evidence="4 5">MIT 97-6194</strain>
    </source>
</reference>
<reference evidence="4 5" key="1">
    <citation type="journal article" date="2014" name="Genome Announc.">
        <title>Draft genome sequences of eight enterohepatic helicobacter species isolated from both laboratory and wild rodents.</title>
        <authorList>
            <person name="Sheh A."/>
            <person name="Shen Z."/>
            <person name="Fox J.G."/>
        </authorList>
    </citation>
    <scope>NUCLEOTIDE SEQUENCE [LARGE SCALE GENOMIC DNA]</scope>
    <source>
        <strain evidence="4 5">MIT 97-6194</strain>
    </source>
</reference>
<name>A0A347VPH1_9HELI</name>
<dbReference type="OrthoDB" id="5329629at2"/>
<reference evidence="4" key="3">
    <citation type="submission" date="2018-04" db="EMBL/GenBank/DDBJ databases">
        <authorList>
            <person name="Sheh A."/>
            <person name="Shen Z."/>
            <person name="Mannion A.J."/>
            <person name="Fox J.G."/>
        </authorList>
    </citation>
    <scope>NUCLEOTIDE SEQUENCE</scope>
    <source>
        <strain evidence="4">MIT 97-6194</strain>
    </source>
</reference>
<feature type="signal peptide" evidence="2">
    <location>
        <begin position="1"/>
        <end position="21"/>
    </location>
</feature>
<evidence type="ECO:0000313" key="5">
    <source>
        <dbReference type="Proteomes" id="UP000029714"/>
    </source>
</evidence>
<evidence type="ECO:0000313" key="6">
    <source>
        <dbReference type="Proteomes" id="UP000477070"/>
    </source>
</evidence>
<accession>A0A347VPH1</accession>
<dbReference type="RefSeq" id="WP_034571199.1">
    <property type="nucleotide sequence ID" value="NZ_JRMP02000005.1"/>
</dbReference>
<keyword evidence="5" id="KW-1185">Reference proteome</keyword>
<protein>
    <submittedName>
        <fullName evidence="4">Uncharacterized protein</fullName>
    </submittedName>
</protein>
<gene>
    <name evidence="3" type="ORF">DCO61_11315</name>
    <name evidence="4" type="ORF">LS64_004570</name>
</gene>
<dbReference type="AlphaFoldDB" id="A0A347VPH1"/>
<feature type="coiled-coil region" evidence="1">
    <location>
        <begin position="240"/>
        <end position="285"/>
    </location>
</feature>
<feature type="chain" id="PRO_5036063088" evidence="2">
    <location>
        <begin position="22"/>
        <end position="450"/>
    </location>
</feature>
<dbReference type="EMBL" id="JRMP02000005">
    <property type="protein sequence ID" value="TLD94779.1"/>
    <property type="molecule type" value="Genomic_DNA"/>
</dbReference>
<evidence type="ECO:0000256" key="2">
    <source>
        <dbReference type="SAM" id="SignalP"/>
    </source>
</evidence>
<keyword evidence="2" id="KW-0732">Signal</keyword>
<dbReference type="Proteomes" id="UP000477070">
    <property type="component" value="Unassembled WGS sequence"/>
</dbReference>
<reference evidence="3 6" key="4">
    <citation type="submission" date="2019-12" db="EMBL/GenBank/DDBJ databases">
        <title>Multi-Generational Helicobacter saguini Isolates.</title>
        <authorList>
            <person name="Mannion A."/>
            <person name="Shen Z."/>
            <person name="Fox J.G."/>
        </authorList>
    </citation>
    <scope>NUCLEOTIDE SEQUENCE [LARGE SCALE GENOMIC DNA]</scope>
    <source>
        <strain evidence="3">16-048</strain>
        <strain evidence="6">16-048 (F4)</strain>
    </source>
</reference>
<dbReference type="EMBL" id="QBIU01000002">
    <property type="protein sequence ID" value="MWV70564.1"/>
    <property type="molecule type" value="Genomic_DNA"/>
</dbReference>
<sequence>MFKKFLLVSAALSLGFMQAQSYNGQKRALDFAENVLSDLKDAGVEYNCHGDDSDAACRIRDIAFPLFSTTISNGRFEVSFKDNQYKQRIYAEIDINSKHALDYESYVPKSIECKTTYNLNRVDIIGVENCVIQSGLVTLDFDLAESIHSNEFTDKSMFSIMKKSLLKVRDYDKKLTLLSTSFEERSNKLNEEKYNTIDKLYDDRDSLQELHKQSAENNSPCGCGHHNHKSVSTVELLKDRRYLESSLAKNEKEIKKARENFNEEYEELQEEYDRHLRAYKQHIVKWLSNYDIDVKEARLYIKAPALSKHTFNLYADDLRTFNSDYKLTKKQKKAKAEEKKRITAGYYSSVEAMRAASITFVKESPYLSDNLKKSFSKIIDQHAKLFEPHTGKKSIKILATRLDNTPFNLGKEAQKVVDYTNGDISTEEFLTKVFDVINNYDIRAVRSFPY</sequence>
<evidence type="ECO:0000313" key="4">
    <source>
        <dbReference type="EMBL" id="TLD94779.1"/>
    </source>
</evidence>
<keyword evidence="1" id="KW-0175">Coiled coil</keyword>
<evidence type="ECO:0000256" key="1">
    <source>
        <dbReference type="SAM" id="Coils"/>
    </source>
</evidence>
<dbReference type="Proteomes" id="UP000029714">
    <property type="component" value="Unassembled WGS sequence"/>
</dbReference>
<dbReference type="STRING" id="1548018.LS64_04825"/>
<organism evidence="4 5">
    <name type="scientific">Helicobacter saguini</name>
    <dbReference type="NCBI Taxonomy" id="1548018"/>
    <lineage>
        <taxon>Bacteria</taxon>
        <taxon>Pseudomonadati</taxon>
        <taxon>Campylobacterota</taxon>
        <taxon>Epsilonproteobacteria</taxon>
        <taxon>Campylobacterales</taxon>
        <taxon>Helicobacteraceae</taxon>
        <taxon>Helicobacter</taxon>
    </lineage>
</organism>